<organism evidence="2 3">
    <name type="scientific">Candidatus Hakubella thermalkaliphila</name>
    <dbReference type="NCBI Taxonomy" id="2754717"/>
    <lineage>
        <taxon>Bacteria</taxon>
        <taxon>Bacillati</taxon>
        <taxon>Actinomycetota</taxon>
        <taxon>Actinomycetota incertae sedis</taxon>
        <taxon>Candidatus Hakubellales</taxon>
        <taxon>Candidatus Hakubellaceae</taxon>
        <taxon>Candidatus Hakubella</taxon>
    </lineage>
</organism>
<feature type="non-terminal residue" evidence="2">
    <location>
        <position position="1"/>
    </location>
</feature>
<sequence>LYKLQRNNRLYSIRKKKFKATTNSNHKLPVADNLLNQDFNTKRPESVWVSDISYVYTSLYLATVKDIFTKDIVGWATANHMRTELCIKALESAIRRYRPLRGLIHHSDRGVQYCSKDYQGLLKKHGMLCSMSRKGNCYDNACAETFFSTIKCEMLYHKKYETREEAHMDIFWYIEVFYNRKRRHQALGYMTYRKAYAEKTVA</sequence>
<dbReference type="GO" id="GO:0003676">
    <property type="term" value="F:nucleic acid binding"/>
    <property type="evidence" value="ECO:0007669"/>
    <property type="project" value="InterPro"/>
</dbReference>
<dbReference type="AlphaFoldDB" id="A0A6V8PML9"/>
<dbReference type="InterPro" id="IPR036397">
    <property type="entry name" value="RNaseH_sf"/>
</dbReference>
<dbReference type="InterPro" id="IPR001584">
    <property type="entry name" value="Integrase_cat-core"/>
</dbReference>
<accession>A0A6V8PML9</accession>
<dbReference type="Pfam" id="PF13333">
    <property type="entry name" value="rve_2"/>
    <property type="match status" value="1"/>
</dbReference>
<dbReference type="Pfam" id="PF00665">
    <property type="entry name" value="rve"/>
    <property type="match status" value="1"/>
</dbReference>
<dbReference type="InterPro" id="IPR048020">
    <property type="entry name" value="Transpos_IS3"/>
</dbReference>
<dbReference type="PANTHER" id="PTHR46889:SF4">
    <property type="entry name" value="TRANSPOSASE INSO FOR INSERTION SEQUENCE ELEMENT IS911B-RELATED"/>
    <property type="match status" value="1"/>
</dbReference>
<dbReference type="PROSITE" id="PS50994">
    <property type="entry name" value="INTEGRASE"/>
    <property type="match status" value="1"/>
</dbReference>
<evidence type="ECO:0000313" key="2">
    <source>
        <dbReference type="EMBL" id="GFP33004.1"/>
    </source>
</evidence>
<name>A0A6V8PML9_9ACTN</name>
<dbReference type="InterPro" id="IPR050900">
    <property type="entry name" value="Transposase_IS3/IS150/IS904"/>
</dbReference>
<gene>
    <name evidence="2" type="ORF">HKBW3S42_01314</name>
</gene>
<evidence type="ECO:0000259" key="1">
    <source>
        <dbReference type="PROSITE" id="PS50994"/>
    </source>
</evidence>
<dbReference type="NCBIfam" id="NF033516">
    <property type="entry name" value="transpos_IS3"/>
    <property type="match status" value="1"/>
</dbReference>
<protein>
    <submittedName>
        <fullName evidence="2">Putative transposase</fullName>
    </submittedName>
</protein>
<comment type="caution">
    <text evidence="2">The sequence shown here is derived from an EMBL/GenBank/DDBJ whole genome shotgun (WGS) entry which is preliminary data.</text>
</comment>
<reference evidence="2 3" key="1">
    <citation type="journal article" date="2020" name="Front. Microbiol.">
        <title>Single-cell genomics of novel Actinobacteria with the Wood-Ljungdahl pathway discovered in a serpentinizing system.</title>
        <authorList>
            <person name="Merino N."/>
            <person name="Kawai M."/>
            <person name="Boyd E.S."/>
            <person name="Colman D.R."/>
            <person name="McGlynn S.E."/>
            <person name="Nealson K.H."/>
            <person name="Kurokawa K."/>
            <person name="Hongoh Y."/>
        </authorList>
    </citation>
    <scope>NUCLEOTIDE SEQUENCE [LARGE SCALE GENOMIC DNA]</scope>
    <source>
        <strain evidence="2 3">S42</strain>
    </source>
</reference>
<dbReference type="InterPro" id="IPR012337">
    <property type="entry name" value="RNaseH-like_sf"/>
</dbReference>
<dbReference type="SUPFAM" id="SSF53098">
    <property type="entry name" value="Ribonuclease H-like"/>
    <property type="match status" value="1"/>
</dbReference>
<dbReference type="Gene3D" id="3.30.420.10">
    <property type="entry name" value="Ribonuclease H-like superfamily/Ribonuclease H"/>
    <property type="match status" value="1"/>
</dbReference>
<dbReference type="EMBL" id="BLSA01000229">
    <property type="protein sequence ID" value="GFP33004.1"/>
    <property type="molecule type" value="Genomic_DNA"/>
</dbReference>
<dbReference type="Proteomes" id="UP000568877">
    <property type="component" value="Unassembled WGS sequence"/>
</dbReference>
<feature type="domain" description="Integrase catalytic" evidence="1">
    <location>
        <begin position="40"/>
        <end position="199"/>
    </location>
</feature>
<dbReference type="PANTHER" id="PTHR46889">
    <property type="entry name" value="TRANSPOSASE INSF FOR INSERTION SEQUENCE IS3B-RELATED"/>
    <property type="match status" value="1"/>
</dbReference>
<evidence type="ECO:0000313" key="3">
    <source>
        <dbReference type="Proteomes" id="UP000568877"/>
    </source>
</evidence>
<dbReference type="GO" id="GO:0015074">
    <property type="term" value="P:DNA integration"/>
    <property type="evidence" value="ECO:0007669"/>
    <property type="project" value="InterPro"/>
</dbReference>
<proteinExistence type="predicted"/>